<evidence type="ECO:0000313" key="1">
    <source>
        <dbReference type="EMBL" id="GIX68591.1"/>
    </source>
</evidence>
<sequence>MRITTRNGRASQKRASIGGALASSTVRHSIDCIRGSQIMSGRTSFLTRAHLSRPRQCPLPPAFTGSDECAILMDFAGGGISFATALKRRKLRI</sequence>
<dbReference type="Proteomes" id="UP001054945">
    <property type="component" value="Unassembled WGS sequence"/>
</dbReference>
<dbReference type="EMBL" id="BPLR01001978">
    <property type="protein sequence ID" value="GIX68591.1"/>
    <property type="molecule type" value="Genomic_DNA"/>
</dbReference>
<organism evidence="1 2">
    <name type="scientific">Caerostris extrusa</name>
    <name type="common">Bark spider</name>
    <name type="synonym">Caerostris bankana</name>
    <dbReference type="NCBI Taxonomy" id="172846"/>
    <lineage>
        <taxon>Eukaryota</taxon>
        <taxon>Metazoa</taxon>
        <taxon>Ecdysozoa</taxon>
        <taxon>Arthropoda</taxon>
        <taxon>Chelicerata</taxon>
        <taxon>Arachnida</taxon>
        <taxon>Araneae</taxon>
        <taxon>Araneomorphae</taxon>
        <taxon>Entelegynae</taxon>
        <taxon>Araneoidea</taxon>
        <taxon>Araneidae</taxon>
        <taxon>Caerostris</taxon>
    </lineage>
</organism>
<proteinExistence type="predicted"/>
<evidence type="ECO:0000313" key="2">
    <source>
        <dbReference type="Proteomes" id="UP001054945"/>
    </source>
</evidence>
<name>A0AAV4MAZ4_CAEEX</name>
<gene>
    <name evidence="1" type="ORF">CEXT_177431</name>
</gene>
<comment type="caution">
    <text evidence="1">The sequence shown here is derived from an EMBL/GenBank/DDBJ whole genome shotgun (WGS) entry which is preliminary data.</text>
</comment>
<accession>A0AAV4MAZ4</accession>
<protein>
    <submittedName>
        <fullName evidence="1">Uncharacterized protein</fullName>
    </submittedName>
</protein>
<dbReference type="AlphaFoldDB" id="A0AAV4MAZ4"/>
<reference evidence="1 2" key="1">
    <citation type="submission" date="2021-06" db="EMBL/GenBank/DDBJ databases">
        <title>Caerostris extrusa draft genome.</title>
        <authorList>
            <person name="Kono N."/>
            <person name="Arakawa K."/>
        </authorList>
    </citation>
    <scope>NUCLEOTIDE SEQUENCE [LARGE SCALE GENOMIC DNA]</scope>
</reference>
<keyword evidence="2" id="KW-1185">Reference proteome</keyword>